<feature type="domain" description="ERAP1-like C-terminal" evidence="14">
    <location>
        <begin position="637"/>
        <end position="956"/>
    </location>
</feature>
<keyword evidence="2 11" id="KW-0031">Aminopeptidase</keyword>
<dbReference type="FunFam" id="1.10.390.10:FF:000001">
    <property type="entry name" value="Aminopeptidase"/>
    <property type="match status" value="1"/>
</dbReference>
<feature type="domain" description="Peptidase M1 membrane alanine aminopeptidase" evidence="13">
    <location>
        <begin position="336"/>
        <end position="553"/>
    </location>
</feature>
<dbReference type="GO" id="GO:0005737">
    <property type="term" value="C:cytoplasm"/>
    <property type="evidence" value="ECO:0007669"/>
    <property type="project" value="TreeGrafter"/>
</dbReference>
<dbReference type="Gene3D" id="2.60.40.1910">
    <property type="match status" value="1"/>
</dbReference>
<dbReference type="OrthoDB" id="10031169at2759"/>
<evidence type="ECO:0000256" key="12">
    <source>
        <dbReference type="SAM" id="MobiDB-lite"/>
    </source>
</evidence>
<keyword evidence="3 11" id="KW-0645">Protease</keyword>
<dbReference type="Gene3D" id="2.60.40.1730">
    <property type="entry name" value="tricorn interacting facor f3 domain"/>
    <property type="match status" value="1"/>
</dbReference>
<name>A0A9W8B281_9FUNG</name>
<dbReference type="EMBL" id="JANBQB010000317">
    <property type="protein sequence ID" value="KAJ1977834.1"/>
    <property type="molecule type" value="Genomic_DNA"/>
</dbReference>
<dbReference type="Pfam" id="PF17900">
    <property type="entry name" value="Peptidase_M1_N"/>
    <property type="match status" value="1"/>
</dbReference>
<dbReference type="InterPro" id="IPR027268">
    <property type="entry name" value="Peptidase_M4/M1_CTD_sf"/>
</dbReference>
<dbReference type="FunFam" id="1.25.50.20:FF:000002">
    <property type="entry name" value="Aminopeptidase"/>
    <property type="match status" value="1"/>
</dbReference>
<evidence type="ECO:0000259" key="15">
    <source>
        <dbReference type="Pfam" id="PF17900"/>
    </source>
</evidence>
<comment type="similarity">
    <text evidence="1 11">Belongs to the peptidase M1 family.</text>
</comment>
<comment type="cofactor">
    <cofactor evidence="9 11">
        <name>Zn(2+)</name>
        <dbReference type="ChEBI" id="CHEBI:29105"/>
    </cofactor>
    <text evidence="9 11">Binds 1 zinc ion per subunit.</text>
</comment>
<evidence type="ECO:0000313" key="17">
    <source>
        <dbReference type="Proteomes" id="UP001151582"/>
    </source>
</evidence>
<evidence type="ECO:0000256" key="9">
    <source>
        <dbReference type="PIRSR" id="PIRSR634016-3"/>
    </source>
</evidence>
<evidence type="ECO:0000256" key="5">
    <source>
        <dbReference type="ARBA" id="ARBA00022801"/>
    </source>
</evidence>
<dbReference type="InterPro" id="IPR034016">
    <property type="entry name" value="M1_APN-typ"/>
</dbReference>
<feature type="site" description="Transition state stabilizer" evidence="10">
    <location>
        <position position="494"/>
    </location>
</feature>
<dbReference type="EC" id="3.4.11.-" evidence="11"/>
<dbReference type="FunFam" id="2.60.40.1730:FF:000002">
    <property type="entry name" value="Aminopeptidase"/>
    <property type="match status" value="1"/>
</dbReference>
<keyword evidence="7 11" id="KW-0482">Metalloprotease</keyword>
<feature type="binding site" evidence="9">
    <location>
        <position position="408"/>
    </location>
    <ligand>
        <name>Zn(2+)</name>
        <dbReference type="ChEBI" id="CHEBI:29105"/>
        <note>catalytic</note>
    </ligand>
</feature>
<proteinExistence type="inferred from homology"/>
<dbReference type="InterPro" id="IPR045357">
    <property type="entry name" value="Aminopeptidase_N-like_N"/>
</dbReference>
<evidence type="ECO:0000313" key="16">
    <source>
        <dbReference type="EMBL" id="KAJ1977834.1"/>
    </source>
</evidence>
<dbReference type="Pfam" id="PF11838">
    <property type="entry name" value="ERAP1_C"/>
    <property type="match status" value="1"/>
</dbReference>
<feature type="active site" description="Proton acceptor" evidence="8">
    <location>
        <position position="409"/>
    </location>
</feature>
<comment type="caution">
    <text evidence="16">The sequence shown here is derived from an EMBL/GenBank/DDBJ whole genome shotgun (WGS) entry which is preliminary data.</text>
</comment>
<accession>A0A9W8B281</accession>
<dbReference type="GO" id="GO:0006508">
    <property type="term" value="P:proteolysis"/>
    <property type="evidence" value="ECO:0007669"/>
    <property type="project" value="UniProtKB-KW"/>
</dbReference>
<evidence type="ECO:0000256" key="11">
    <source>
        <dbReference type="RuleBase" id="RU364040"/>
    </source>
</evidence>
<evidence type="ECO:0000256" key="8">
    <source>
        <dbReference type="PIRSR" id="PIRSR634016-1"/>
    </source>
</evidence>
<dbReference type="SUPFAM" id="SSF55486">
    <property type="entry name" value="Metalloproteases ('zincins'), catalytic domain"/>
    <property type="match status" value="1"/>
</dbReference>
<evidence type="ECO:0000256" key="2">
    <source>
        <dbReference type="ARBA" id="ARBA00022438"/>
    </source>
</evidence>
<dbReference type="InterPro" id="IPR050344">
    <property type="entry name" value="Peptidase_M1_aminopeptidases"/>
</dbReference>
<evidence type="ECO:0000256" key="1">
    <source>
        <dbReference type="ARBA" id="ARBA00010136"/>
    </source>
</evidence>
<dbReference type="Pfam" id="PF01433">
    <property type="entry name" value="Peptidase_M1"/>
    <property type="match status" value="1"/>
</dbReference>
<keyword evidence="5 11" id="KW-0378">Hydrolase</keyword>
<dbReference type="PRINTS" id="PR00756">
    <property type="entry name" value="ALADIPTASE"/>
</dbReference>
<dbReference type="Gene3D" id="1.25.50.20">
    <property type="match status" value="1"/>
</dbReference>
<feature type="region of interest" description="Disordered" evidence="12">
    <location>
        <begin position="1"/>
        <end position="31"/>
    </location>
</feature>
<sequence>MASKPVTPTSSLSDASHSSSNHRRTSSSTVSTPTLRPQLLIACLVLAVSLGWYYSANLLASTPASSSLLLLLPTWLPFHAYLSTMTAPTASNNREVLPTNVKPLHYALELTPDLEQLVFQGRVTVKLEVAKATSVIALNTDDLKIQSAHVVQNVAKTEQKLAADNISYDAAKQRAILTFAQELPAGSQATLFMEFTGVLNDLMTGFYRSTYTDDQGNKKVMAVTQFEPTDARRAFPCWDEPALKATFDVTLTVPAALTALSNMHVVTETHLSPAHGSGPARKQVKFATTPIMSTYLLAFVVGELEYVEMHTTGKFNKKPIRCRVYTVPGYTDQARFALDVAAGTLEGLAETFDIPYPLPKLDLVAIPDFEAGAMENWGLVTYRTSALLFDEARSSVRAKQYIAYVVAHENSHQWFGNLCTMEWWSDLWLNEGFATWVGNYVVDKLFPEWKTWTTFVNDETQKGLALDALRSSHPIEVDVQRAAEISQIFDAISYSKGASVIRMLSSYLGDDVFLKGIRAYLRKHMYGNASTKDLWHALSEASGQDVAKFMELWTRHVGYPVIEVTEDAQQGSAKGDRQLRVRQTRFLSSGNVKAEEDQVAWWVPLSIVTSEAPRDPSHDILTERETTVTIPAQATYYKLNHRYTGVYRVKYSSEAIAALAKALQQGSDQLDTIDRLGIVADTGALMPAGISSTPDFLTLLQSVQGETEFVIWSDVSSRLTTIVSAWYEQPTAVQDQLAAFVRQLYSQQFQRLGWEKIDGETSFDTRLRSLVIRQLAGAGQPDVVSEAQRRFKQYFEDKNESAIQSDILGTVFYAAIRHGSGAEVNHVTKFYEETNVSDLKMQALSSLGAVQQPDLIVRCLDYAISDKVRNQDLHVLLMSLGLNRKARQATWEFVQKHWSMLTDRYKASMLYMGSVLKTATQEFASEAKAQEMEAFFKGKDVSKLDRALSQSLERIRLHAAWVKRDQEIVKEWLDKHVA</sequence>
<evidence type="ECO:0000259" key="13">
    <source>
        <dbReference type="Pfam" id="PF01433"/>
    </source>
</evidence>
<gene>
    <name evidence="16" type="ORF">H4R34_003429</name>
</gene>
<dbReference type="PANTHER" id="PTHR11533:SF174">
    <property type="entry name" value="PUROMYCIN-SENSITIVE AMINOPEPTIDASE-RELATED"/>
    <property type="match status" value="1"/>
</dbReference>
<reference evidence="16" key="1">
    <citation type="submission" date="2022-07" db="EMBL/GenBank/DDBJ databases">
        <title>Phylogenomic reconstructions and comparative analyses of Kickxellomycotina fungi.</title>
        <authorList>
            <person name="Reynolds N.K."/>
            <person name="Stajich J.E."/>
            <person name="Barry K."/>
            <person name="Grigoriev I.V."/>
            <person name="Crous P."/>
            <person name="Smith M.E."/>
        </authorList>
    </citation>
    <scope>NUCLEOTIDE SEQUENCE</scope>
    <source>
        <strain evidence="16">RSA 567</strain>
    </source>
</reference>
<organism evidence="16 17">
    <name type="scientific">Dimargaris verticillata</name>
    <dbReference type="NCBI Taxonomy" id="2761393"/>
    <lineage>
        <taxon>Eukaryota</taxon>
        <taxon>Fungi</taxon>
        <taxon>Fungi incertae sedis</taxon>
        <taxon>Zoopagomycota</taxon>
        <taxon>Kickxellomycotina</taxon>
        <taxon>Dimargaritomycetes</taxon>
        <taxon>Dimargaritales</taxon>
        <taxon>Dimargaritaceae</taxon>
        <taxon>Dimargaris</taxon>
    </lineage>
</organism>
<dbReference type="GO" id="GO:0008270">
    <property type="term" value="F:zinc ion binding"/>
    <property type="evidence" value="ECO:0007669"/>
    <property type="project" value="UniProtKB-UniRule"/>
</dbReference>
<dbReference type="GO" id="GO:0042277">
    <property type="term" value="F:peptide binding"/>
    <property type="evidence" value="ECO:0007669"/>
    <property type="project" value="TreeGrafter"/>
</dbReference>
<evidence type="ECO:0000256" key="6">
    <source>
        <dbReference type="ARBA" id="ARBA00022833"/>
    </source>
</evidence>
<dbReference type="InterPro" id="IPR024571">
    <property type="entry name" value="ERAP1-like_C_dom"/>
</dbReference>
<dbReference type="InterPro" id="IPR001930">
    <property type="entry name" value="Peptidase_M1"/>
</dbReference>
<dbReference type="InterPro" id="IPR042097">
    <property type="entry name" value="Aminopeptidase_N-like_N_sf"/>
</dbReference>
<feature type="binding site" evidence="9">
    <location>
        <position position="431"/>
    </location>
    <ligand>
        <name>Zn(2+)</name>
        <dbReference type="ChEBI" id="CHEBI:29105"/>
        <note>catalytic</note>
    </ligand>
</feature>
<feature type="domain" description="Aminopeptidase N-like N-terminal" evidence="15">
    <location>
        <begin position="102"/>
        <end position="296"/>
    </location>
</feature>
<dbReference type="GO" id="GO:0016020">
    <property type="term" value="C:membrane"/>
    <property type="evidence" value="ECO:0007669"/>
    <property type="project" value="TreeGrafter"/>
</dbReference>
<evidence type="ECO:0000256" key="4">
    <source>
        <dbReference type="ARBA" id="ARBA00022723"/>
    </source>
</evidence>
<dbReference type="GO" id="GO:0043171">
    <property type="term" value="P:peptide catabolic process"/>
    <property type="evidence" value="ECO:0007669"/>
    <property type="project" value="TreeGrafter"/>
</dbReference>
<evidence type="ECO:0000256" key="10">
    <source>
        <dbReference type="PIRSR" id="PIRSR634016-4"/>
    </source>
</evidence>
<dbReference type="SUPFAM" id="SSF63737">
    <property type="entry name" value="Leukotriene A4 hydrolase N-terminal domain"/>
    <property type="match status" value="1"/>
</dbReference>
<keyword evidence="6 9" id="KW-0862">Zinc</keyword>
<dbReference type="GO" id="GO:0005615">
    <property type="term" value="C:extracellular space"/>
    <property type="evidence" value="ECO:0007669"/>
    <property type="project" value="TreeGrafter"/>
</dbReference>
<feature type="compositionally biased region" description="Low complexity" evidence="12">
    <location>
        <begin position="10"/>
        <end position="19"/>
    </location>
</feature>
<evidence type="ECO:0000256" key="7">
    <source>
        <dbReference type="ARBA" id="ARBA00023049"/>
    </source>
</evidence>
<dbReference type="Proteomes" id="UP001151582">
    <property type="component" value="Unassembled WGS sequence"/>
</dbReference>
<protein>
    <recommendedName>
        <fullName evidence="11">Aminopeptidase</fullName>
        <ecNumber evidence="11">3.4.11.-</ecNumber>
    </recommendedName>
</protein>
<dbReference type="AlphaFoldDB" id="A0A9W8B281"/>
<dbReference type="InterPro" id="IPR014782">
    <property type="entry name" value="Peptidase_M1_dom"/>
</dbReference>
<dbReference type="CDD" id="cd09601">
    <property type="entry name" value="M1_APN-Q_like"/>
    <property type="match status" value="1"/>
</dbReference>
<feature type="binding site" evidence="9">
    <location>
        <position position="412"/>
    </location>
    <ligand>
        <name>Zn(2+)</name>
        <dbReference type="ChEBI" id="CHEBI:29105"/>
        <note>catalytic</note>
    </ligand>
</feature>
<evidence type="ECO:0000259" key="14">
    <source>
        <dbReference type="Pfam" id="PF11838"/>
    </source>
</evidence>
<keyword evidence="4 9" id="KW-0479">Metal-binding</keyword>
<dbReference type="GO" id="GO:0070006">
    <property type="term" value="F:metalloaminopeptidase activity"/>
    <property type="evidence" value="ECO:0007669"/>
    <property type="project" value="TreeGrafter"/>
</dbReference>
<keyword evidence="17" id="KW-1185">Reference proteome</keyword>
<evidence type="ECO:0000256" key="3">
    <source>
        <dbReference type="ARBA" id="ARBA00022670"/>
    </source>
</evidence>
<dbReference type="Gene3D" id="1.10.390.10">
    <property type="entry name" value="Neutral Protease Domain 2"/>
    <property type="match status" value="1"/>
</dbReference>
<dbReference type="PANTHER" id="PTHR11533">
    <property type="entry name" value="PROTEASE M1 ZINC METALLOPROTEASE"/>
    <property type="match status" value="1"/>
</dbReference>